<dbReference type="PRINTS" id="PR00947">
    <property type="entry name" value="CUTICLE"/>
</dbReference>
<protein>
    <submittedName>
        <fullName evidence="4">Uncharacterized protein</fullName>
    </submittedName>
</protein>
<dbReference type="GO" id="GO:0062129">
    <property type="term" value="C:chitin-based extracellular matrix"/>
    <property type="evidence" value="ECO:0007669"/>
    <property type="project" value="TreeGrafter"/>
</dbReference>
<evidence type="ECO:0000256" key="2">
    <source>
        <dbReference type="PROSITE-ProRule" id="PRU00497"/>
    </source>
</evidence>
<dbReference type="PROSITE" id="PS51155">
    <property type="entry name" value="CHIT_BIND_RR_2"/>
    <property type="match status" value="1"/>
</dbReference>
<dbReference type="Proteomes" id="UP001153709">
    <property type="component" value="Chromosome 4"/>
</dbReference>
<dbReference type="Pfam" id="PF00379">
    <property type="entry name" value="Chitin_bind_4"/>
    <property type="match status" value="1"/>
</dbReference>
<dbReference type="EMBL" id="OU898279">
    <property type="protein sequence ID" value="CAH1278914.1"/>
    <property type="molecule type" value="Genomic_DNA"/>
</dbReference>
<keyword evidence="5" id="KW-1185">Reference proteome</keyword>
<sequence>MKVLIVVSALIAVACAAAYPQLLQHNSPFKPLVHGAVHPAVHPVLHPVAHAAVHPVVQPQQHVARSGSYDHSKDAKVLRYDSESSVGNEGYRFAVETSDGQQREEQAVVENAGTKEESLSVVGRYFYPGPNGETFEVNYVADKDGFRATGPHLPQPVQPVH</sequence>
<evidence type="ECO:0000313" key="4">
    <source>
        <dbReference type="EMBL" id="CAH1278914.1"/>
    </source>
</evidence>
<accession>A0A9P0GXL2</accession>
<reference evidence="4" key="1">
    <citation type="submission" date="2022-01" db="EMBL/GenBank/DDBJ databases">
        <authorList>
            <person name="King R."/>
        </authorList>
    </citation>
    <scope>NUCLEOTIDE SEQUENCE</scope>
</reference>
<dbReference type="InterPro" id="IPR050468">
    <property type="entry name" value="Cuticle_Struct_Prot"/>
</dbReference>
<dbReference type="InterPro" id="IPR000618">
    <property type="entry name" value="Insect_cuticle"/>
</dbReference>
<dbReference type="AlphaFoldDB" id="A0A9P0GXL2"/>
<keyword evidence="3" id="KW-0732">Signal</keyword>
<dbReference type="PANTHER" id="PTHR10380">
    <property type="entry name" value="CUTICLE PROTEIN"/>
    <property type="match status" value="1"/>
</dbReference>
<gene>
    <name evidence="4" type="ORF">DIABBA_LOCUS7001</name>
</gene>
<proteinExistence type="predicted"/>
<evidence type="ECO:0000313" key="5">
    <source>
        <dbReference type="Proteomes" id="UP001153709"/>
    </source>
</evidence>
<evidence type="ECO:0000256" key="1">
    <source>
        <dbReference type="ARBA" id="ARBA00022460"/>
    </source>
</evidence>
<feature type="chain" id="PRO_5040400145" evidence="3">
    <location>
        <begin position="17"/>
        <end position="161"/>
    </location>
</feature>
<feature type="signal peptide" evidence="3">
    <location>
        <begin position="1"/>
        <end position="16"/>
    </location>
</feature>
<dbReference type="PANTHER" id="PTHR10380:SF192">
    <property type="entry name" value="GEO02312P1"/>
    <property type="match status" value="1"/>
</dbReference>
<dbReference type="OrthoDB" id="7255276at2759"/>
<name>A0A9P0GXL2_DIABA</name>
<dbReference type="PROSITE" id="PS00233">
    <property type="entry name" value="CHIT_BIND_RR_1"/>
    <property type="match status" value="1"/>
</dbReference>
<dbReference type="PROSITE" id="PS51257">
    <property type="entry name" value="PROKAR_LIPOPROTEIN"/>
    <property type="match status" value="1"/>
</dbReference>
<dbReference type="InterPro" id="IPR031311">
    <property type="entry name" value="CHIT_BIND_RR_consensus"/>
</dbReference>
<dbReference type="GO" id="GO:0008010">
    <property type="term" value="F:structural constituent of chitin-based larval cuticle"/>
    <property type="evidence" value="ECO:0007669"/>
    <property type="project" value="TreeGrafter"/>
</dbReference>
<evidence type="ECO:0000256" key="3">
    <source>
        <dbReference type="SAM" id="SignalP"/>
    </source>
</evidence>
<organism evidence="4 5">
    <name type="scientific">Diabrotica balteata</name>
    <name type="common">Banded cucumber beetle</name>
    <dbReference type="NCBI Taxonomy" id="107213"/>
    <lineage>
        <taxon>Eukaryota</taxon>
        <taxon>Metazoa</taxon>
        <taxon>Ecdysozoa</taxon>
        <taxon>Arthropoda</taxon>
        <taxon>Hexapoda</taxon>
        <taxon>Insecta</taxon>
        <taxon>Pterygota</taxon>
        <taxon>Neoptera</taxon>
        <taxon>Endopterygota</taxon>
        <taxon>Coleoptera</taxon>
        <taxon>Polyphaga</taxon>
        <taxon>Cucujiformia</taxon>
        <taxon>Chrysomeloidea</taxon>
        <taxon>Chrysomelidae</taxon>
        <taxon>Galerucinae</taxon>
        <taxon>Diabroticina</taxon>
        <taxon>Diabroticites</taxon>
        <taxon>Diabrotica</taxon>
    </lineage>
</organism>
<keyword evidence="1 2" id="KW-0193">Cuticle</keyword>